<reference evidence="9 10" key="1">
    <citation type="submission" date="2024-01" db="EMBL/GenBank/DDBJ databases">
        <title>Genome assemblies of Stephania.</title>
        <authorList>
            <person name="Yang L."/>
        </authorList>
    </citation>
    <scope>NUCLEOTIDE SEQUENCE [LARGE SCALE GENOMIC DNA]</scope>
    <source>
        <strain evidence="9">YNDBR</strain>
        <tissue evidence="9">Leaf</tissue>
    </source>
</reference>
<name>A0AAP0PPY9_9MAGN</name>
<evidence type="ECO:0000313" key="9">
    <source>
        <dbReference type="EMBL" id="KAK9150444.1"/>
    </source>
</evidence>
<dbReference type="FunFam" id="1.20.58.1040:FF:000001">
    <property type="entry name" value="Glucan endo-1,3-beta-glucosidase 4"/>
    <property type="match status" value="1"/>
</dbReference>
<dbReference type="SMART" id="SM00768">
    <property type="entry name" value="X8"/>
    <property type="match status" value="1"/>
</dbReference>
<dbReference type="GO" id="GO:0098552">
    <property type="term" value="C:side of membrane"/>
    <property type="evidence" value="ECO:0007669"/>
    <property type="project" value="UniProtKB-KW"/>
</dbReference>
<evidence type="ECO:0000256" key="6">
    <source>
        <dbReference type="ARBA" id="ARBA00023157"/>
    </source>
</evidence>
<keyword evidence="7" id="KW-0325">Glycoprotein</keyword>
<dbReference type="Proteomes" id="UP001420932">
    <property type="component" value="Unassembled WGS sequence"/>
</dbReference>
<proteinExistence type="predicted"/>
<evidence type="ECO:0000256" key="1">
    <source>
        <dbReference type="ARBA" id="ARBA00004609"/>
    </source>
</evidence>
<evidence type="ECO:0000259" key="8">
    <source>
        <dbReference type="SMART" id="SM00768"/>
    </source>
</evidence>
<evidence type="ECO:0000256" key="7">
    <source>
        <dbReference type="ARBA" id="ARBA00023180"/>
    </source>
</evidence>
<keyword evidence="4" id="KW-0732">Signal</keyword>
<dbReference type="EMBL" id="JBBNAF010000004">
    <property type="protein sequence ID" value="KAK9150444.1"/>
    <property type="molecule type" value="Genomic_DNA"/>
</dbReference>
<dbReference type="InterPro" id="IPR012946">
    <property type="entry name" value="X8"/>
</dbReference>
<accession>A0AAP0PPY9</accession>
<protein>
    <recommendedName>
        <fullName evidence="8">X8 domain-containing protein</fullName>
    </recommendedName>
</protein>
<keyword evidence="3" id="KW-0449">Lipoprotein</keyword>
<dbReference type="GO" id="GO:0005886">
    <property type="term" value="C:plasma membrane"/>
    <property type="evidence" value="ECO:0007669"/>
    <property type="project" value="UniProtKB-SubCell"/>
</dbReference>
<feature type="domain" description="X8" evidence="8">
    <location>
        <begin position="83"/>
        <end position="167"/>
    </location>
</feature>
<dbReference type="InterPro" id="IPR044788">
    <property type="entry name" value="X8_dom_prot"/>
</dbReference>
<evidence type="ECO:0000256" key="4">
    <source>
        <dbReference type="ARBA" id="ARBA00022729"/>
    </source>
</evidence>
<keyword evidence="6" id="KW-1015">Disulfide bond</keyword>
<dbReference type="GO" id="GO:0009506">
    <property type="term" value="C:plasmodesma"/>
    <property type="evidence" value="ECO:0007669"/>
    <property type="project" value="UniProtKB-ARBA"/>
</dbReference>
<dbReference type="Gene3D" id="1.20.58.1040">
    <property type="match status" value="1"/>
</dbReference>
<evidence type="ECO:0000313" key="10">
    <source>
        <dbReference type="Proteomes" id="UP001420932"/>
    </source>
</evidence>
<organism evidence="9 10">
    <name type="scientific">Stephania yunnanensis</name>
    <dbReference type="NCBI Taxonomy" id="152371"/>
    <lineage>
        <taxon>Eukaryota</taxon>
        <taxon>Viridiplantae</taxon>
        <taxon>Streptophyta</taxon>
        <taxon>Embryophyta</taxon>
        <taxon>Tracheophyta</taxon>
        <taxon>Spermatophyta</taxon>
        <taxon>Magnoliopsida</taxon>
        <taxon>Ranunculales</taxon>
        <taxon>Menispermaceae</taxon>
        <taxon>Menispermoideae</taxon>
        <taxon>Cissampelideae</taxon>
        <taxon>Stephania</taxon>
    </lineage>
</organism>
<dbReference type="PANTHER" id="PTHR31044:SF33">
    <property type="entry name" value="PLASMODESMATA CALLOSE-BINDING PROTEIN 5"/>
    <property type="match status" value="1"/>
</dbReference>
<keyword evidence="10" id="KW-1185">Reference proteome</keyword>
<dbReference type="Pfam" id="PF07983">
    <property type="entry name" value="X8"/>
    <property type="match status" value="1"/>
</dbReference>
<evidence type="ECO:0000256" key="2">
    <source>
        <dbReference type="ARBA" id="ARBA00022475"/>
    </source>
</evidence>
<keyword evidence="5" id="KW-0472">Membrane</keyword>
<gene>
    <name evidence="9" type="ORF">Syun_008753</name>
</gene>
<keyword evidence="2" id="KW-1003">Cell membrane</keyword>
<sequence length="220" mass="23154">MNSTKRTECTLSHALNQCALSCPLLHLSNGHIPSSLFKTPPNGSIPTPNNNVHHHHYSPPLLSLFTLLFLTPSAAAAAASQKLWCVAKNNADDASLQRAIDWACGAGGADCSPIQQGRSCYDPNNFQATATYAFNDYFTKHGDDASCDFGNTAALSSLDPSHGDCKLPYSVQAVSNGGFVASANGVGSASPDYSGCDNQIGDLWVQALITAVGFVLCKFV</sequence>
<dbReference type="PANTHER" id="PTHR31044">
    <property type="entry name" value="BETA-1,3 GLUCANASE"/>
    <property type="match status" value="1"/>
</dbReference>
<comment type="subcellular location">
    <subcellularLocation>
        <location evidence="1">Cell membrane</location>
        <topology evidence="1">Lipid-anchor</topology>
        <topology evidence="1">GPI-anchor</topology>
    </subcellularLocation>
</comment>
<evidence type="ECO:0000256" key="5">
    <source>
        <dbReference type="ARBA" id="ARBA00023136"/>
    </source>
</evidence>
<evidence type="ECO:0000256" key="3">
    <source>
        <dbReference type="ARBA" id="ARBA00022622"/>
    </source>
</evidence>
<comment type="caution">
    <text evidence="9">The sequence shown here is derived from an EMBL/GenBank/DDBJ whole genome shotgun (WGS) entry which is preliminary data.</text>
</comment>
<dbReference type="AlphaFoldDB" id="A0AAP0PPY9"/>
<keyword evidence="3" id="KW-0336">GPI-anchor</keyword>